<dbReference type="RefSeq" id="WP_091214553.1">
    <property type="nucleotide sequence ID" value="NZ_FNHE01000002.1"/>
</dbReference>
<dbReference type="Proteomes" id="UP000198680">
    <property type="component" value="Unassembled WGS sequence"/>
</dbReference>
<dbReference type="AlphaFoldDB" id="A0A1G9NCR8"/>
<dbReference type="GO" id="GO:0004497">
    <property type="term" value="F:monooxygenase activity"/>
    <property type="evidence" value="ECO:0007669"/>
    <property type="project" value="UniProtKB-KW"/>
</dbReference>
<dbReference type="EMBL" id="FNHE01000002">
    <property type="protein sequence ID" value="SDL84288.1"/>
    <property type="molecule type" value="Genomic_DNA"/>
</dbReference>
<keyword evidence="2" id="KW-0560">Oxidoreductase</keyword>
<dbReference type="Pfam" id="PF03992">
    <property type="entry name" value="ABM"/>
    <property type="match status" value="1"/>
</dbReference>
<dbReference type="SUPFAM" id="SSF54909">
    <property type="entry name" value="Dimeric alpha+beta barrel"/>
    <property type="match status" value="1"/>
</dbReference>
<proteinExistence type="predicted"/>
<sequence length="99" mass="11672">MMTVVTTTRLRPGGEDEWDAAVRNRFESAQDRPGWVSGQLLTPTEEPHTRVIVGTWQSRDDWEAWHHDPAFLEQRSTLERLEEQSRTEWFEVVADARHR</sequence>
<evidence type="ECO:0000313" key="2">
    <source>
        <dbReference type="EMBL" id="SDL84288.1"/>
    </source>
</evidence>
<protein>
    <submittedName>
        <fullName evidence="2">Heme-degrading monooxygenase HmoA</fullName>
    </submittedName>
</protein>
<evidence type="ECO:0000313" key="3">
    <source>
        <dbReference type="Proteomes" id="UP000198680"/>
    </source>
</evidence>
<organism evidence="2 3">
    <name type="scientific">Geodermatophilus siccatus</name>
    <dbReference type="NCBI Taxonomy" id="1137991"/>
    <lineage>
        <taxon>Bacteria</taxon>
        <taxon>Bacillati</taxon>
        <taxon>Actinomycetota</taxon>
        <taxon>Actinomycetes</taxon>
        <taxon>Geodermatophilales</taxon>
        <taxon>Geodermatophilaceae</taxon>
        <taxon>Geodermatophilus</taxon>
    </lineage>
</organism>
<dbReference type="PROSITE" id="PS51725">
    <property type="entry name" value="ABM"/>
    <property type="match status" value="1"/>
</dbReference>
<dbReference type="InterPro" id="IPR007138">
    <property type="entry name" value="ABM_dom"/>
</dbReference>
<reference evidence="3" key="1">
    <citation type="submission" date="2016-10" db="EMBL/GenBank/DDBJ databases">
        <authorList>
            <person name="Varghese N."/>
            <person name="Submissions S."/>
        </authorList>
    </citation>
    <scope>NUCLEOTIDE SEQUENCE [LARGE SCALE GENOMIC DNA]</scope>
    <source>
        <strain evidence="3">DSM 45419</strain>
    </source>
</reference>
<gene>
    <name evidence="2" type="ORF">SAMN05660642_00984</name>
</gene>
<evidence type="ECO:0000259" key="1">
    <source>
        <dbReference type="PROSITE" id="PS51725"/>
    </source>
</evidence>
<dbReference type="OrthoDB" id="4463721at2"/>
<dbReference type="Gene3D" id="3.30.70.100">
    <property type="match status" value="1"/>
</dbReference>
<name>A0A1G9NCR8_9ACTN</name>
<keyword evidence="3" id="KW-1185">Reference proteome</keyword>
<keyword evidence="2" id="KW-0503">Monooxygenase</keyword>
<feature type="domain" description="ABM" evidence="1">
    <location>
        <begin position="2"/>
        <end position="93"/>
    </location>
</feature>
<accession>A0A1G9NCR8</accession>
<dbReference type="InterPro" id="IPR011008">
    <property type="entry name" value="Dimeric_a/b-barrel"/>
</dbReference>